<dbReference type="InterPro" id="IPR040079">
    <property type="entry name" value="Glutathione_S-Trfase"/>
</dbReference>
<keyword evidence="5" id="KW-1185">Reference proteome</keyword>
<dbReference type="Gene3D" id="1.20.1050.130">
    <property type="match status" value="1"/>
</dbReference>
<sequence length="223" mass="25044">MSSQLKPIKLWGAGGANPPKVAIILEELDLPFEVIPVAIADVKKPEYVAVNPNGRLPSLVDPNFDITIWESGAIIEYLIERYDKENKISFAPGTKESYHAKQWLFYQVSGQGPYFGQAAWFKKFHPEPIPGALARYVAETNRVSAVLEKYLGEQKDQYGSAAGFDGPWLVGNKFSYADASFLLWHVVIQMVVSTEEFDEDEYPILKDWAARMAAQADYGQNTY</sequence>
<feature type="domain" description="GST C-terminal" evidence="3">
    <location>
        <begin position="93"/>
        <end position="223"/>
    </location>
</feature>
<comment type="caution">
    <text evidence="4">The sequence shown here is derived from an EMBL/GenBank/DDBJ whole genome shotgun (WGS) entry which is preliminary data.</text>
</comment>
<name>A0A9P7Y864_9HELO</name>
<accession>A0A9P7Y864</accession>
<dbReference type="InterPro" id="IPR004045">
    <property type="entry name" value="Glutathione_S-Trfase_N"/>
</dbReference>
<dbReference type="PANTHER" id="PTHR44051">
    <property type="entry name" value="GLUTATHIONE S-TRANSFERASE-RELATED"/>
    <property type="match status" value="1"/>
</dbReference>
<dbReference type="Proteomes" id="UP000824998">
    <property type="component" value="Unassembled WGS sequence"/>
</dbReference>
<dbReference type="SUPFAM" id="SSF47616">
    <property type="entry name" value="GST C-terminal domain-like"/>
    <property type="match status" value="1"/>
</dbReference>
<organism evidence="4 5">
    <name type="scientific">Amylocarpus encephaloides</name>
    <dbReference type="NCBI Taxonomy" id="45428"/>
    <lineage>
        <taxon>Eukaryota</taxon>
        <taxon>Fungi</taxon>
        <taxon>Dikarya</taxon>
        <taxon>Ascomycota</taxon>
        <taxon>Pezizomycotina</taxon>
        <taxon>Leotiomycetes</taxon>
        <taxon>Helotiales</taxon>
        <taxon>Helotiales incertae sedis</taxon>
        <taxon>Amylocarpus</taxon>
    </lineage>
</organism>
<comment type="similarity">
    <text evidence="1">Belongs to the GST superfamily.</text>
</comment>
<dbReference type="InterPro" id="IPR036282">
    <property type="entry name" value="Glutathione-S-Trfase_C_sf"/>
</dbReference>
<dbReference type="PANTHER" id="PTHR44051:SF23">
    <property type="entry name" value="GLUTATHIONE S-TRANSFERASE-LIKE PROTEIN TPCF"/>
    <property type="match status" value="1"/>
</dbReference>
<dbReference type="SFLD" id="SFLDG00358">
    <property type="entry name" value="Main_(cytGST)"/>
    <property type="match status" value="1"/>
</dbReference>
<dbReference type="EMBL" id="MU251843">
    <property type="protein sequence ID" value="KAG9228904.1"/>
    <property type="molecule type" value="Genomic_DNA"/>
</dbReference>
<dbReference type="CDD" id="cd03048">
    <property type="entry name" value="GST_N_Ure2p_like"/>
    <property type="match status" value="1"/>
</dbReference>
<protein>
    <submittedName>
        <fullName evidence="4">Glutathione S-transferase Ure2-like protein</fullName>
    </submittedName>
</protein>
<dbReference type="PROSITE" id="PS50404">
    <property type="entry name" value="GST_NTER"/>
    <property type="match status" value="1"/>
</dbReference>
<dbReference type="InterPro" id="IPR004046">
    <property type="entry name" value="GST_C"/>
</dbReference>
<dbReference type="SUPFAM" id="SSF52833">
    <property type="entry name" value="Thioredoxin-like"/>
    <property type="match status" value="1"/>
</dbReference>
<dbReference type="AlphaFoldDB" id="A0A9P7Y864"/>
<evidence type="ECO:0000259" key="2">
    <source>
        <dbReference type="PROSITE" id="PS50404"/>
    </source>
</evidence>
<feature type="domain" description="GST N-terminal" evidence="2">
    <location>
        <begin position="5"/>
        <end position="86"/>
    </location>
</feature>
<proteinExistence type="inferred from homology"/>
<dbReference type="OrthoDB" id="422574at2759"/>
<evidence type="ECO:0000313" key="4">
    <source>
        <dbReference type="EMBL" id="KAG9228904.1"/>
    </source>
</evidence>
<dbReference type="InterPro" id="IPR010987">
    <property type="entry name" value="Glutathione-S-Trfase_C-like"/>
</dbReference>
<dbReference type="SFLD" id="SFLDS00019">
    <property type="entry name" value="Glutathione_Transferase_(cytos"/>
    <property type="match status" value="1"/>
</dbReference>
<evidence type="ECO:0000313" key="5">
    <source>
        <dbReference type="Proteomes" id="UP000824998"/>
    </source>
</evidence>
<evidence type="ECO:0000259" key="3">
    <source>
        <dbReference type="PROSITE" id="PS50405"/>
    </source>
</evidence>
<dbReference type="PROSITE" id="PS50405">
    <property type="entry name" value="GST_CTER"/>
    <property type="match status" value="1"/>
</dbReference>
<dbReference type="InterPro" id="IPR036249">
    <property type="entry name" value="Thioredoxin-like_sf"/>
</dbReference>
<dbReference type="Pfam" id="PF00043">
    <property type="entry name" value="GST_C"/>
    <property type="match status" value="1"/>
</dbReference>
<reference evidence="4" key="1">
    <citation type="journal article" date="2021" name="IMA Fungus">
        <title>Genomic characterization of three marine fungi, including Emericellopsis atlantica sp. nov. with signatures of a generalist lifestyle and marine biomass degradation.</title>
        <authorList>
            <person name="Hagestad O.C."/>
            <person name="Hou L."/>
            <person name="Andersen J.H."/>
            <person name="Hansen E.H."/>
            <person name="Altermark B."/>
            <person name="Li C."/>
            <person name="Kuhnert E."/>
            <person name="Cox R.J."/>
            <person name="Crous P.W."/>
            <person name="Spatafora J.W."/>
            <person name="Lail K."/>
            <person name="Amirebrahimi M."/>
            <person name="Lipzen A."/>
            <person name="Pangilinan J."/>
            <person name="Andreopoulos W."/>
            <person name="Hayes R.D."/>
            <person name="Ng V."/>
            <person name="Grigoriev I.V."/>
            <person name="Jackson S.A."/>
            <person name="Sutton T.D.S."/>
            <person name="Dobson A.D.W."/>
            <person name="Rama T."/>
        </authorList>
    </citation>
    <scope>NUCLEOTIDE SEQUENCE</scope>
    <source>
        <strain evidence="4">TRa018bII</strain>
    </source>
</reference>
<dbReference type="Pfam" id="PF13417">
    <property type="entry name" value="GST_N_3"/>
    <property type="match status" value="1"/>
</dbReference>
<evidence type="ECO:0000256" key="1">
    <source>
        <dbReference type="ARBA" id="ARBA00007409"/>
    </source>
</evidence>
<gene>
    <name evidence="4" type="ORF">BJ875DRAFT_489417</name>
</gene>